<feature type="non-terminal residue" evidence="1">
    <location>
        <position position="412"/>
    </location>
</feature>
<comment type="caution">
    <text evidence="1">The sequence shown here is derived from an EMBL/GenBank/DDBJ whole genome shotgun (WGS) entry which is preliminary data.</text>
</comment>
<accession>A0A3A8NYD2</accession>
<protein>
    <submittedName>
        <fullName evidence="1">TIGR02270 family protein</fullName>
    </submittedName>
</protein>
<keyword evidence="2" id="KW-1185">Reference proteome</keyword>
<dbReference type="EMBL" id="RAWB01000467">
    <property type="protein sequence ID" value="RKH49248.1"/>
    <property type="molecule type" value="Genomic_DNA"/>
</dbReference>
<evidence type="ECO:0000313" key="2">
    <source>
        <dbReference type="Proteomes" id="UP000272888"/>
    </source>
</evidence>
<name>A0A3A8NYD2_9BACT</name>
<dbReference type="NCBIfam" id="TIGR02270">
    <property type="entry name" value="TIGR02270 family protein"/>
    <property type="match status" value="1"/>
</dbReference>
<dbReference type="RefSeq" id="WP_120647011.1">
    <property type="nucleotide sequence ID" value="NZ_RAWB01000467.1"/>
</dbReference>
<gene>
    <name evidence="1" type="ORF">D7V93_32115</name>
</gene>
<dbReference type="Proteomes" id="UP000272888">
    <property type="component" value="Unassembled WGS sequence"/>
</dbReference>
<organism evidence="1 2">
    <name type="scientific">Corallococcus llansteffanensis</name>
    <dbReference type="NCBI Taxonomy" id="2316731"/>
    <lineage>
        <taxon>Bacteria</taxon>
        <taxon>Pseudomonadati</taxon>
        <taxon>Myxococcota</taxon>
        <taxon>Myxococcia</taxon>
        <taxon>Myxococcales</taxon>
        <taxon>Cystobacterineae</taxon>
        <taxon>Myxococcaceae</taxon>
        <taxon>Corallococcus</taxon>
    </lineage>
</organism>
<dbReference type="AlphaFoldDB" id="A0A3A8NYD2"/>
<sequence>MHFLRDVYEEHLDEAAFLWTQWERALAAPDRTLADTETVEERLLAHLDALVVGGAPVAEALLLPALESEEPTRLSAALWALLAQPDVLKTSTMEALLGTLPGELRSAAQRALELSGRRDLPGVVLQPWQGMQEAPFVALALDVLAFRREVSRPPLERLSHPDGQVVAAALRGLWPLPPEVEALWLARLLKDPRPGVADAALEAGLVSGAGAAWEACRARVTGAARAARLPMVVLALGGERRDLELLVGLLGREDARADALWALGFSGRREAAEACLELMGERRVAPLAAEAFSAITGLEWAGPYVLPREEPEELPPLVEDLSQDLEPRPEDALPVPAQPAVAAWWKEARQRFSEGKRYLWGREFGPDVLLDALEQGPMWRRPVLALELAWRSQGACLVQTRAFTHQQRTVLG</sequence>
<proteinExistence type="predicted"/>
<reference evidence="2" key="1">
    <citation type="submission" date="2018-09" db="EMBL/GenBank/DDBJ databases">
        <authorList>
            <person name="Livingstone P.G."/>
            <person name="Whitworth D.E."/>
        </authorList>
    </citation>
    <scope>NUCLEOTIDE SEQUENCE [LARGE SCALE GENOMIC DNA]</scope>
    <source>
        <strain evidence="2">CA051B</strain>
    </source>
</reference>
<dbReference type="InterPro" id="IPR011959">
    <property type="entry name" value="CHP02270"/>
</dbReference>
<evidence type="ECO:0000313" key="1">
    <source>
        <dbReference type="EMBL" id="RKH49248.1"/>
    </source>
</evidence>